<organism evidence="14 15">
    <name type="scientific">Drosophila arizonae</name>
    <name type="common">Fruit fly</name>
    <dbReference type="NCBI Taxonomy" id="7263"/>
    <lineage>
        <taxon>Eukaryota</taxon>
        <taxon>Metazoa</taxon>
        <taxon>Ecdysozoa</taxon>
        <taxon>Arthropoda</taxon>
        <taxon>Hexapoda</taxon>
        <taxon>Insecta</taxon>
        <taxon>Pterygota</taxon>
        <taxon>Neoptera</taxon>
        <taxon>Endopterygota</taxon>
        <taxon>Diptera</taxon>
        <taxon>Brachycera</taxon>
        <taxon>Muscomorpha</taxon>
        <taxon>Ephydroidea</taxon>
        <taxon>Drosophilidae</taxon>
        <taxon>Drosophila</taxon>
    </lineage>
</organism>
<keyword evidence="8 12" id="KW-0406">Ion transport</keyword>
<dbReference type="RefSeq" id="XP_017858505.1">
    <property type="nucleotide sequence ID" value="XM_018003016.1"/>
</dbReference>
<reference evidence="15" key="3">
    <citation type="submission" date="2025-08" db="UniProtKB">
        <authorList>
            <consortium name="RefSeq"/>
        </authorList>
    </citation>
    <scope>IDENTIFICATION</scope>
    <source>
        <tissue evidence="15">Whole organism</tissue>
    </source>
</reference>
<comment type="subcellular location">
    <subcellularLocation>
        <location evidence="1">Membrane</location>
        <topology evidence="1">Multi-pass membrane protein</topology>
    </subcellularLocation>
</comment>
<gene>
    <name evidence="15" type="primary">LOC108610711</name>
</gene>
<keyword evidence="3 12" id="KW-0813">Transport</keyword>
<evidence type="ECO:0000256" key="12">
    <source>
        <dbReference type="RuleBase" id="RU000679"/>
    </source>
</evidence>
<sequence>MLLYTKELVAPRAKLTQGLQRFRTQQLRQKYEKMLRREFAHSTIHGIQNVIEEKHACARYFWLLVVLTATMGLLVIFSLLKHQHSAQQLVSVVETTQFPVYNIQFPSVAICPFNHVNWLRASTAEHRFLPRNADSYTRESFHQLLIQMEQLNFGKFQTLGALSKRNLTALANVSLIKLASYLAYRCDELFEPDSCFFDETKYECCQLFVPEYTEKGVCLVFNSLISEESRKKKLVSEFYPFKISTAGEGSGLQFMLHLNDTFLRAGTQVPFSMNLMIKESNQWSNNMNYHLYENTENFVSIDPMVIQTSKNTKLMDPVKRRCYFEVGHERHPYYPYKDLPYSRTNCIFTCLQWALIDACNCSMPLYLPDIDDTRECTVLDFACLHRHTDVVGYVKTIDQDKYIKDPRRGLVCPCLDSCNTQLYQTYLNVRRFDYFNATNTTISKRIRAEIYYGQRVLMKIETKLKYNFVDWVAAFGGVLGLYVGASTLSFVELGYIVSRLLWSLLKDAYAQITSKL</sequence>
<dbReference type="Pfam" id="PF00858">
    <property type="entry name" value="ASC"/>
    <property type="match status" value="1"/>
</dbReference>
<accession>A0ABM1NU69</accession>
<dbReference type="PANTHER" id="PTHR11690:SF300">
    <property type="entry name" value="PICKPOCKET PROTEIN 19"/>
    <property type="match status" value="1"/>
</dbReference>
<reference evidence="14" key="2">
    <citation type="journal article" date="2016" name="G3 (Bethesda)">
        <title>Genome Evolution in Three Species of Cactophilic Drosophila.</title>
        <authorList>
            <person name="Sanchez-Flores A."/>
            <person name="Penazola F."/>
            <person name="Carpinteyro-Ponce J."/>
            <person name="Nazario-Yepiz N."/>
            <person name="Abreu-Goodger C."/>
            <person name="Machado C.A."/>
            <person name="Markow T.A."/>
        </authorList>
    </citation>
    <scope>NUCLEOTIDE SEQUENCE [LARGE SCALE GENOMIC DNA]</scope>
</reference>
<proteinExistence type="inferred from homology"/>
<keyword evidence="14" id="KW-1185">Reference proteome</keyword>
<dbReference type="PRINTS" id="PR01078">
    <property type="entry name" value="AMINACHANNEL"/>
</dbReference>
<dbReference type="Proteomes" id="UP000694904">
    <property type="component" value="Chromosome 2"/>
</dbReference>
<evidence type="ECO:0000256" key="10">
    <source>
        <dbReference type="ARBA" id="ARBA00023201"/>
    </source>
</evidence>
<keyword evidence="7" id="KW-0915">Sodium</keyword>
<name>A0ABM1NU69_DROAR</name>
<evidence type="ECO:0000313" key="14">
    <source>
        <dbReference type="Proteomes" id="UP000694904"/>
    </source>
</evidence>
<keyword evidence="11 12" id="KW-0407">Ion channel</keyword>
<evidence type="ECO:0000256" key="1">
    <source>
        <dbReference type="ARBA" id="ARBA00004141"/>
    </source>
</evidence>
<evidence type="ECO:0000256" key="2">
    <source>
        <dbReference type="ARBA" id="ARBA00007193"/>
    </source>
</evidence>
<comment type="similarity">
    <text evidence="2 12">Belongs to the amiloride-sensitive sodium channel (TC 1.A.6) family.</text>
</comment>
<evidence type="ECO:0000256" key="7">
    <source>
        <dbReference type="ARBA" id="ARBA00023053"/>
    </source>
</evidence>
<dbReference type="InterPro" id="IPR001873">
    <property type="entry name" value="ENaC"/>
</dbReference>
<evidence type="ECO:0000256" key="3">
    <source>
        <dbReference type="ARBA" id="ARBA00022448"/>
    </source>
</evidence>
<dbReference type="GeneID" id="108610711"/>
<keyword evidence="9 13" id="KW-0472">Membrane</keyword>
<keyword evidence="5 12" id="KW-0812">Transmembrane</keyword>
<evidence type="ECO:0000256" key="8">
    <source>
        <dbReference type="ARBA" id="ARBA00023065"/>
    </source>
</evidence>
<evidence type="ECO:0000256" key="5">
    <source>
        <dbReference type="ARBA" id="ARBA00022692"/>
    </source>
</evidence>
<evidence type="ECO:0000256" key="4">
    <source>
        <dbReference type="ARBA" id="ARBA00022461"/>
    </source>
</evidence>
<reference evidence="14" key="1">
    <citation type="journal article" date="1997" name="Nucleic Acids Res.">
        <title>tRNAscan-SE: a program for improved detection of transfer RNA genes in genomic sequence.</title>
        <authorList>
            <person name="Lowe T.M."/>
            <person name="Eddy S.R."/>
        </authorList>
    </citation>
    <scope>NUCLEOTIDE SEQUENCE [LARGE SCALE GENOMIC DNA]</scope>
</reference>
<feature type="transmembrane region" description="Helical" evidence="13">
    <location>
        <begin position="60"/>
        <end position="80"/>
    </location>
</feature>
<evidence type="ECO:0000256" key="13">
    <source>
        <dbReference type="SAM" id="Phobius"/>
    </source>
</evidence>
<keyword evidence="4 12" id="KW-0894">Sodium channel</keyword>
<evidence type="ECO:0000256" key="11">
    <source>
        <dbReference type="ARBA" id="ARBA00023303"/>
    </source>
</evidence>
<keyword evidence="6 13" id="KW-1133">Transmembrane helix</keyword>
<protein>
    <submittedName>
        <fullName evidence="15">Pickpocket protein 19</fullName>
    </submittedName>
</protein>
<evidence type="ECO:0000313" key="15">
    <source>
        <dbReference type="RefSeq" id="XP_017858505.1"/>
    </source>
</evidence>
<evidence type="ECO:0000256" key="9">
    <source>
        <dbReference type="ARBA" id="ARBA00023136"/>
    </source>
</evidence>
<evidence type="ECO:0000256" key="6">
    <source>
        <dbReference type="ARBA" id="ARBA00022989"/>
    </source>
</evidence>
<dbReference type="PROSITE" id="PS01206">
    <property type="entry name" value="ASC"/>
    <property type="match status" value="1"/>
</dbReference>
<dbReference type="PANTHER" id="PTHR11690">
    <property type="entry name" value="AMILORIDE-SENSITIVE SODIUM CHANNEL-RELATED"/>
    <property type="match status" value="1"/>
</dbReference>
<dbReference type="Gene3D" id="1.10.287.770">
    <property type="entry name" value="YojJ-like"/>
    <property type="match status" value="1"/>
</dbReference>
<dbReference type="Gene3D" id="2.60.470.10">
    <property type="entry name" value="Acid-sensing ion channels like domains"/>
    <property type="match status" value="1"/>
</dbReference>
<keyword evidence="10 12" id="KW-0739">Sodium transport</keyword>
<dbReference type="InterPro" id="IPR020903">
    <property type="entry name" value="ENaC_CS"/>
</dbReference>